<dbReference type="OrthoDB" id="9802525at2"/>
<organism evidence="3 4">
    <name type="scientific">Vagococcus entomophilus</name>
    <dbReference type="NCBI Taxonomy" id="1160095"/>
    <lineage>
        <taxon>Bacteria</taxon>
        <taxon>Bacillati</taxon>
        <taxon>Bacillota</taxon>
        <taxon>Bacilli</taxon>
        <taxon>Lactobacillales</taxon>
        <taxon>Enterococcaceae</taxon>
        <taxon>Vagococcus</taxon>
    </lineage>
</organism>
<evidence type="ECO:0000313" key="3">
    <source>
        <dbReference type="EMBL" id="RSU08066.1"/>
    </source>
</evidence>
<dbReference type="Pfam" id="PF00534">
    <property type="entry name" value="Glycos_transf_1"/>
    <property type="match status" value="1"/>
</dbReference>
<dbReference type="PANTHER" id="PTHR46401">
    <property type="entry name" value="GLYCOSYLTRANSFERASE WBBK-RELATED"/>
    <property type="match status" value="1"/>
</dbReference>
<dbReference type="PANTHER" id="PTHR46401:SF2">
    <property type="entry name" value="GLYCOSYLTRANSFERASE WBBK-RELATED"/>
    <property type="match status" value="1"/>
</dbReference>
<comment type="caution">
    <text evidence="3">The sequence shown here is derived from an EMBL/GenBank/DDBJ whole genome shotgun (WGS) entry which is preliminary data.</text>
</comment>
<dbReference type="GO" id="GO:0016757">
    <property type="term" value="F:glycosyltransferase activity"/>
    <property type="evidence" value="ECO:0007669"/>
    <property type="project" value="InterPro"/>
</dbReference>
<dbReference type="CDD" id="cd03801">
    <property type="entry name" value="GT4_PimA-like"/>
    <property type="match status" value="1"/>
</dbReference>
<dbReference type="InterPro" id="IPR001296">
    <property type="entry name" value="Glyco_trans_1"/>
</dbReference>
<dbReference type="RefSeq" id="WP_126822297.1">
    <property type="nucleotide sequence ID" value="NZ_JBHLWU010000001.1"/>
</dbReference>
<reference evidence="3 4" key="1">
    <citation type="submission" date="2017-05" db="EMBL/GenBank/DDBJ databases">
        <title>Vagococcus spp. assemblies.</title>
        <authorList>
            <person name="Gulvik C.A."/>
        </authorList>
    </citation>
    <scope>NUCLEOTIDE SEQUENCE [LARGE SCALE GENOMIC DNA]</scope>
    <source>
        <strain evidence="3 4">DSM 24756</strain>
    </source>
</reference>
<evidence type="ECO:0000313" key="4">
    <source>
        <dbReference type="Proteomes" id="UP000288669"/>
    </source>
</evidence>
<evidence type="ECO:0000259" key="2">
    <source>
        <dbReference type="Pfam" id="PF00534"/>
    </source>
</evidence>
<accession>A0A430AIX6</accession>
<dbReference type="SUPFAM" id="SSF53756">
    <property type="entry name" value="UDP-Glycosyltransferase/glycogen phosphorylase"/>
    <property type="match status" value="1"/>
</dbReference>
<dbReference type="GO" id="GO:0009103">
    <property type="term" value="P:lipopolysaccharide biosynthetic process"/>
    <property type="evidence" value="ECO:0007669"/>
    <property type="project" value="TreeGrafter"/>
</dbReference>
<dbReference type="Gene3D" id="3.40.50.2000">
    <property type="entry name" value="Glycogen Phosphorylase B"/>
    <property type="match status" value="2"/>
</dbReference>
<keyword evidence="1 3" id="KW-0808">Transferase</keyword>
<sequence length="351" mass="40994">MLTINMFSSADKVKGQGVGSVYLDLVKMLEENFPDTLEISINKMKKTQITHYHTVDLPFYFSTFFKKSRGRKIGYVHFVPETLEGSLDLPWIAKVVFYRYLVDFYKRMDHLVVVNPSFIPILMELGIKEEKITYIPNFVSKKMFYEYKDEKKASVKKAKGFKESDFIVFGAGQIQDRKGVDDFVELAKENPHMQFIWAGGFSFGKMSSGYEKYKEIYENPPENMTFTGIISREELVDYYNICDTFLLPSHNELFPMCILEAFNCGAVVMLRDLPLYQSIIDGDFLPAKDMQDMHKMLNDMTKNPELFDSYKKKSRKAAQKYSEENLSKIWYDFYLEQAAVEHRHFSVQSDD</sequence>
<dbReference type="EMBL" id="NGJZ01000001">
    <property type="protein sequence ID" value="RSU08066.1"/>
    <property type="molecule type" value="Genomic_DNA"/>
</dbReference>
<dbReference type="Proteomes" id="UP000288669">
    <property type="component" value="Unassembled WGS sequence"/>
</dbReference>
<feature type="domain" description="Glycosyl transferase family 1" evidence="2">
    <location>
        <begin position="155"/>
        <end position="316"/>
    </location>
</feature>
<evidence type="ECO:0000256" key="1">
    <source>
        <dbReference type="ARBA" id="ARBA00022679"/>
    </source>
</evidence>
<protein>
    <submittedName>
        <fullName evidence="3">Glycosyltransferase</fullName>
    </submittedName>
</protein>
<name>A0A430AIX6_9ENTE</name>
<keyword evidence="4" id="KW-1185">Reference proteome</keyword>
<gene>
    <name evidence="3" type="ORF">CBF30_02145</name>
</gene>
<dbReference type="AlphaFoldDB" id="A0A430AIX6"/>
<proteinExistence type="predicted"/>